<proteinExistence type="predicted"/>
<dbReference type="AlphaFoldDB" id="A0AAU7NTV2"/>
<protein>
    <submittedName>
        <fullName evidence="3">GTPase domain-containing protein</fullName>
    </submittedName>
</protein>
<gene>
    <name evidence="3" type="ORF">Q9L42_018910</name>
</gene>
<dbReference type="CDD" id="cd00882">
    <property type="entry name" value="Ras_like_GTPase"/>
    <property type="match status" value="1"/>
</dbReference>
<keyword evidence="2" id="KW-0342">GTP-binding</keyword>
<evidence type="ECO:0000256" key="1">
    <source>
        <dbReference type="ARBA" id="ARBA00022741"/>
    </source>
</evidence>
<accession>A0AAU7NTV2</accession>
<sequence length="220" mass="24927">MASYEHEHNRLTIKLVYYGPALSGKTTNLMRLHDMLRTDLKGEIMIMETTDDRTLFFDLLPLGFTTPKGLLIKFKLFTVPGQVIHDSTRKAVLSRSDGVVFVADSQLTQSVNNGESFENLEANAWRVGLNFDHLPLVVQYNKRDLTDIITKEEVLQRWRQAPWPVVFSSALTGQGVVATLQTLLQQVYDSLAPEFNFQQDQGLTRQAFVNDALGLPEQEN</sequence>
<dbReference type="KEGG" id="mech:Q9L42_018910"/>
<keyword evidence="1" id="KW-0547">Nucleotide-binding</keyword>
<dbReference type="PANTHER" id="PTHR42708">
    <property type="entry name" value="ATP/GTP-BINDING PROTEIN-RELATED"/>
    <property type="match status" value="1"/>
</dbReference>
<dbReference type="RefSeq" id="WP_305906833.1">
    <property type="nucleotide sequence ID" value="NZ_CP157743.1"/>
</dbReference>
<dbReference type="SUPFAM" id="SSF52540">
    <property type="entry name" value="P-loop containing nucleoside triphosphate hydrolases"/>
    <property type="match status" value="1"/>
</dbReference>
<keyword evidence="4" id="KW-1185">Reference proteome</keyword>
<dbReference type="InterPro" id="IPR027417">
    <property type="entry name" value="P-loop_NTPase"/>
</dbReference>
<evidence type="ECO:0000313" key="3">
    <source>
        <dbReference type="EMBL" id="XBS20394.1"/>
    </source>
</evidence>
<evidence type="ECO:0000256" key="2">
    <source>
        <dbReference type="ARBA" id="ARBA00023134"/>
    </source>
</evidence>
<dbReference type="GO" id="GO:0003924">
    <property type="term" value="F:GTPase activity"/>
    <property type="evidence" value="ECO:0007669"/>
    <property type="project" value="InterPro"/>
</dbReference>
<dbReference type="Pfam" id="PF00025">
    <property type="entry name" value="Arf"/>
    <property type="match status" value="1"/>
</dbReference>
<reference evidence="3 4" key="1">
    <citation type="journal article" date="2024" name="Microbiology">
        <title>Methylomarinum rosea sp. nov., a novel halophilic methanotrophic bacterium from the hypersaline Lake Elton.</title>
        <authorList>
            <person name="Suleimanov R.Z."/>
            <person name="Oshkin I.Y."/>
            <person name="Danilova O.V."/>
            <person name="Suzina N.E."/>
            <person name="Dedysh S.N."/>
        </authorList>
    </citation>
    <scope>NUCLEOTIDE SEQUENCE [LARGE SCALE GENOMIC DNA]</scope>
    <source>
        <strain evidence="3 4">Ch1-1</strain>
    </source>
</reference>
<organism evidence="3 4">
    <name type="scientific">Methylomarinum roseum</name>
    <dbReference type="NCBI Taxonomy" id="3067653"/>
    <lineage>
        <taxon>Bacteria</taxon>
        <taxon>Pseudomonadati</taxon>
        <taxon>Pseudomonadota</taxon>
        <taxon>Gammaproteobacteria</taxon>
        <taxon>Methylococcales</taxon>
        <taxon>Methylococcaceae</taxon>
        <taxon>Methylomarinum</taxon>
    </lineage>
</organism>
<dbReference type="PANTHER" id="PTHR42708:SF1">
    <property type="entry name" value="GLIDING MOTILITY PROTEIN MGLA"/>
    <property type="match status" value="1"/>
</dbReference>
<dbReference type="InterPro" id="IPR006689">
    <property type="entry name" value="Small_GTPase_ARF/SAR"/>
</dbReference>
<dbReference type="Gene3D" id="3.40.50.300">
    <property type="entry name" value="P-loop containing nucleotide triphosphate hydrolases"/>
    <property type="match status" value="1"/>
</dbReference>
<dbReference type="Proteomes" id="UP001225378">
    <property type="component" value="Chromosome"/>
</dbReference>
<dbReference type="InterPro" id="IPR052705">
    <property type="entry name" value="Gliding_Motility_GTPase"/>
</dbReference>
<evidence type="ECO:0000313" key="4">
    <source>
        <dbReference type="Proteomes" id="UP001225378"/>
    </source>
</evidence>
<dbReference type="GO" id="GO:0005525">
    <property type="term" value="F:GTP binding"/>
    <property type="evidence" value="ECO:0007669"/>
    <property type="project" value="UniProtKB-KW"/>
</dbReference>
<dbReference type="EMBL" id="CP157743">
    <property type="protein sequence ID" value="XBS20394.1"/>
    <property type="molecule type" value="Genomic_DNA"/>
</dbReference>
<name>A0AAU7NTV2_9GAMM</name>